<dbReference type="Pfam" id="PF07766">
    <property type="entry name" value="LETM1_RBD"/>
    <property type="match status" value="1"/>
</dbReference>
<dbReference type="EMBL" id="CAJNRE010002826">
    <property type="protein sequence ID" value="CAF1994046.1"/>
    <property type="molecule type" value="Genomic_DNA"/>
</dbReference>
<comment type="subcellular location">
    <subcellularLocation>
        <location evidence="1">Mitochondrion inner membrane</location>
        <topology evidence="1">Single-pass membrane protein</topology>
    </subcellularLocation>
</comment>
<keyword evidence="2" id="KW-0812">Transmembrane</keyword>
<reference evidence="9" key="1">
    <citation type="submission" date="2021-02" db="EMBL/GenBank/DDBJ databases">
        <authorList>
            <person name="Nowell W R."/>
        </authorList>
    </citation>
    <scope>NUCLEOTIDE SEQUENCE</scope>
</reference>
<feature type="domain" description="Letm1 RBD" evidence="8">
    <location>
        <begin position="97"/>
        <end position="129"/>
    </location>
</feature>
<dbReference type="GO" id="GO:0005743">
    <property type="term" value="C:mitochondrial inner membrane"/>
    <property type="evidence" value="ECO:0007669"/>
    <property type="project" value="UniProtKB-SubCell"/>
</dbReference>
<keyword evidence="5" id="KW-0496">Mitochondrion</keyword>
<evidence type="ECO:0000256" key="2">
    <source>
        <dbReference type="ARBA" id="ARBA00022692"/>
    </source>
</evidence>
<evidence type="ECO:0000313" key="9">
    <source>
        <dbReference type="EMBL" id="CAF1994046.1"/>
    </source>
</evidence>
<dbReference type="AlphaFoldDB" id="A0A816MF22"/>
<evidence type="ECO:0000256" key="7">
    <source>
        <dbReference type="SAM" id="MobiDB-lite"/>
    </source>
</evidence>
<dbReference type="GO" id="GO:0043022">
    <property type="term" value="F:ribosome binding"/>
    <property type="evidence" value="ECO:0007669"/>
    <property type="project" value="InterPro"/>
</dbReference>
<dbReference type="InterPro" id="IPR033122">
    <property type="entry name" value="LETM1-like_RBD"/>
</dbReference>
<evidence type="ECO:0000313" key="10">
    <source>
        <dbReference type="Proteomes" id="UP000663824"/>
    </source>
</evidence>
<dbReference type="GO" id="GO:0030003">
    <property type="term" value="P:intracellular monoatomic cation homeostasis"/>
    <property type="evidence" value="ECO:0007669"/>
    <property type="project" value="TreeGrafter"/>
</dbReference>
<gene>
    <name evidence="9" type="ORF">MBJ925_LOCUS7926</name>
</gene>
<feature type="region of interest" description="Disordered" evidence="7">
    <location>
        <begin position="1"/>
        <end position="20"/>
    </location>
</feature>
<protein>
    <recommendedName>
        <fullName evidence="8">Letm1 RBD domain-containing protein</fullName>
    </recommendedName>
</protein>
<dbReference type="PANTHER" id="PTHR14009">
    <property type="entry name" value="LEUCINE ZIPPER-EF-HAND CONTAINING TRANSMEMBRANE PROTEIN"/>
    <property type="match status" value="1"/>
</dbReference>
<dbReference type="PANTHER" id="PTHR14009:SF1">
    <property type="entry name" value="MITOCHONDRIAL PROTON_CALCIUM EXCHANGER PROTEIN"/>
    <property type="match status" value="1"/>
</dbReference>
<sequence length="129" mass="14865">MIGNTTVGSDIDSSTRNPTRFRRMSTTEITTFNSIEKDQINEKQTKSAASLPTAVPIIRTERFITVLKHYYNGFKLLCIETTIAIRLLRQILDGHNLTRCERKQFTRTAADLFRLVSFSVFIIVPFMQF</sequence>
<proteinExistence type="predicted"/>
<evidence type="ECO:0000256" key="5">
    <source>
        <dbReference type="ARBA" id="ARBA00023128"/>
    </source>
</evidence>
<evidence type="ECO:0000256" key="4">
    <source>
        <dbReference type="ARBA" id="ARBA00022989"/>
    </source>
</evidence>
<dbReference type="InterPro" id="IPR044202">
    <property type="entry name" value="LETM1/MDM38-like"/>
</dbReference>
<keyword evidence="4" id="KW-1133">Transmembrane helix</keyword>
<evidence type="ECO:0000259" key="8">
    <source>
        <dbReference type="Pfam" id="PF07766"/>
    </source>
</evidence>
<dbReference type="Proteomes" id="UP000663824">
    <property type="component" value="Unassembled WGS sequence"/>
</dbReference>
<accession>A0A816MF22</accession>
<comment type="caution">
    <text evidence="9">The sequence shown here is derived from an EMBL/GenBank/DDBJ whole genome shotgun (WGS) entry which is preliminary data.</text>
</comment>
<keyword evidence="3" id="KW-0999">Mitochondrion inner membrane</keyword>
<evidence type="ECO:0000256" key="6">
    <source>
        <dbReference type="ARBA" id="ARBA00023136"/>
    </source>
</evidence>
<evidence type="ECO:0000256" key="3">
    <source>
        <dbReference type="ARBA" id="ARBA00022792"/>
    </source>
</evidence>
<keyword evidence="6" id="KW-0472">Membrane</keyword>
<name>A0A816MF22_9BILA</name>
<evidence type="ECO:0000256" key="1">
    <source>
        <dbReference type="ARBA" id="ARBA00004434"/>
    </source>
</evidence>
<organism evidence="9 10">
    <name type="scientific">Rotaria magnacalcarata</name>
    <dbReference type="NCBI Taxonomy" id="392030"/>
    <lineage>
        <taxon>Eukaryota</taxon>
        <taxon>Metazoa</taxon>
        <taxon>Spiralia</taxon>
        <taxon>Gnathifera</taxon>
        <taxon>Rotifera</taxon>
        <taxon>Eurotatoria</taxon>
        <taxon>Bdelloidea</taxon>
        <taxon>Philodinida</taxon>
        <taxon>Philodinidae</taxon>
        <taxon>Rotaria</taxon>
    </lineage>
</organism>